<feature type="domain" description="DUF7907" evidence="2">
    <location>
        <begin position="35"/>
        <end position="192"/>
    </location>
</feature>
<dbReference type="Proteomes" id="UP000770015">
    <property type="component" value="Unassembled WGS sequence"/>
</dbReference>
<evidence type="ECO:0000259" key="2">
    <source>
        <dbReference type="Pfam" id="PF25484"/>
    </source>
</evidence>
<proteinExistence type="predicted"/>
<comment type="caution">
    <text evidence="3">The sequence shown here is derived from an EMBL/GenBank/DDBJ whole genome shotgun (WGS) entry which is preliminary data.</text>
</comment>
<feature type="signal peptide" evidence="1">
    <location>
        <begin position="1"/>
        <end position="20"/>
    </location>
</feature>
<organism evidence="3 4">
    <name type="scientific">Plectosphaerella plurivora</name>
    <dbReference type="NCBI Taxonomy" id="936078"/>
    <lineage>
        <taxon>Eukaryota</taxon>
        <taxon>Fungi</taxon>
        <taxon>Dikarya</taxon>
        <taxon>Ascomycota</taxon>
        <taxon>Pezizomycotina</taxon>
        <taxon>Sordariomycetes</taxon>
        <taxon>Hypocreomycetidae</taxon>
        <taxon>Glomerellales</taxon>
        <taxon>Plectosphaerellaceae</taxon>
        <taxon>Plectosphaerella</taxon>
    </lineage>
</organism>
<keyword evidence="4" id="KW-1185">Reference proteome</keyword>
<sequence length="225" mass="23833">MYSAMNAFITASLLSGFAMAGTTTTTYPSYLNDKSAGFELIAVVTNPATDLSPSVNFMSLTAFHDGAGRAFAGLSSDASTVWYLNGTENQIKDNEADLLTDAGTPPFPSGLDFNTHPNGIADLRVDAGPGTPGVGLTQIRDLFFLSAPEAPGTYVACREAIPYYQGKTFITVKHVDVGVPHGCAEIRLLPQCAELQNLPSDALASHEFAMPVPCHPSVRAWETSV</sequence>
<evidence type="ECO:0000313" key="4">
    <source>
        <dbReference type="Proteomes" id="UP000770015"/>
    </source>
</evidence>
<reference evidence="3" key="1">
    <citation type="journal article" date="2021" name="Nat. Commun.">
        <title>Genetic determinants of endophytism in the Arabidopsis root mycobiome.</title>
        <authorList>
            <person name="Mesny F."/>
            <person name="Miyauchi S."/>
            <person name="Thiergart T."/>
            <person name="Pickel B."/>
            <person name="Atanasova L."/>
            <person name="Karlsson M."/>
            <person name="Huettel B."/>
            <person name="Barry K.W."/>
            <person name="Haridas S."/>
            <person name="Chen C."/>
            <person name="Bauer D."/>
            <person name="Andreopoulos W."/>
            <person name="Pangilinan J."/>
            <person name="LaButti K."/>
            <person name="Riley R."/>
            <person name="Lipzen A."/>
            <person name="Clum A."/>
            <person name="Drula E."/>
            <person name="Henrissat B."/>
            <person name="Kohler A."/>
            <person name="Grigoriev I.V."/>
            <person name="Martin F.M."/>
            <person name="Hacquard S."/>
        </authorList>
    </citation>
    <scope>NUCLEOTIDE SEQUENCE</scope>
    <source>
        <strain evidence="3">MPI-SDFR-AT-0117</strain>
    </source>
</reference>
<dbReference type="EMBL" id="JAGSXJ010000010">
    <property type="protein sequence ID" value="KAH6687789.1"/>
    <property type="molecule type" value="Genomic_DNA"/>
</dbReference>
<feature type="chain" id="PRO_5040318945" description="DUF7907 domain-containing protein" evidence="1">
    <location>
        <begin position="21"/>
        <end position="225"/>
    </location>
</feature>
<dbReference type="InterPro" id="IPR057229">
    <property type="entry name" value="DUF7907"/>
</dbReference>
<protein>
    <recommendedName>
        <fullName evidence="2">DUF7907 domain-containing protein</fullName>
    </recommendedName>
</protein>
<dbReference type="OrthoDB" id="3518533at2759"/>
<keyword evidence="1" id="KW-0732">Signal</keyword>
<dbReference type="Pfam" id="PF25484">
    <property type="entry name" value="DUF7907"/>
    <property type="match status" value="1"/>
</dbReference>
<dbReference type="AlphaFoldDB" id="A0A9P8VCN4"/>
<name>A0A9P8VCN4_9PEZI</name>
<evidence type="ECO:0000256" key="1">
    <source>
        <dbReference type="SAM" id="SignalP"/>
    </source>
</evidence>
<gene>
    <name evidence="3" type="ORF">F5X68DRAFT_261136</name>
</gene>
<accession>A0A9P8VCN4</accession>
<evidence type="ECO:0000313" key="3">
    <source>
        <dbReference type="EMBL" id="KAH6687789.1"/>
    </source>
</evidence>